<evidence type="ECO:0000256" key="1">
    <source>
        <dbReference type="SAM" id="Phobius"/>
    </source>
</evidence>
<proteinExistence type="predicted"/>
<evidence type="ECO:0008006" key="4">
    <source>
        <dbReference type="Google" id="ProtNLM"/>
    </source>
</evidence>
<dbReference type="Proteomes" id="UP000274772">
    <property type="component" value="Chromosome"/>
</dbReference>
<keyword evidence="1" id="KW-0812">Transmembrane</keyword>
<reference evidence="2 3" key="1">
    <citation type="submission" date="2018-05" db="EMBL/GenBank/DDBJ databases">
        <title>Complete genome sequencing of three human clinical isolates of Staphylococcus caprae reveals virulence factors similar to those of S. epidermidis and S. capitis.</title>
        <authorList>
            <person name="Watanabe S."/>
            <person name="Cui L."/>
        </authorList>
    </citation>
    <scope>NUCLEOTIDE SEQUENCE [LARGE SCALE GENOMIC DNA]</scope>
    <source>
        <strain evidence="2 3">JMUB590</strain>
    </source>
</reference>
<gene>
    <name evidence="2" type="ORF">JMUB590_0420</name>
</gene>
<sequence length="131" mass="15987">MQKKYIIITIIIIIFVGPGLIFNIGKYIYFNYQSHEEAKTKAKVHRLLKQKGWEDKIKTEKPNFTLNTRENNVEVTFKDEPYNTYQYDVNDDGKVTGDAELKMKYKERFDNDKKYREYRKRHRFEEKYDLK</sequence>
<protein>
    <recommendedName>
        <fullName evidence="4">DUF3139 domain-containing protein</fullName>
    </recommendedName>
</protein>
<evidence type="ECO:0000313" key="2">
    <source>
        <dbReference type="EMBL" id="BBD91530.1"/>
    </source>
</evidence>
<keyword evidence="1" id="KW-1133">Transmembrane helix</keyword>
<keyword evidence="1" id="KW-0472">Membrane</keyword>
<dbReference type="Pfam" id="PF11337">
    <property type="entry name" value="DUF3139"/>
    <property type="match status" value="1"/>
</dbReference>
<feature type="transmembrane region" description="Helical" evidence="1">
    <location>
        <begin position="6"/>
        <end position="29"/>
    </location>
</feature>
<accession>A0ABM7FS82</accession>
<dbReference type="EMBL" id="AP018586">
    <property type="protein sequence ID" value="BBD91530.1"/>
    <property type="molecule type" value="Genomic_DNA"/>
</dbReference>
<evidence type="ECO:0000313" key="3">
    <source>
        <dbReference type="Proteomes" id="UP000274772"/>
    </source>
</evidence>
<dbReference type="InterPro" id="IPR021486">
    <property type="entry name" value="DUF3139"/>
</dbReference>
<dbReference type="GeneID" id="58050192"/>
<organism evidence="2 3">
    <name type="scientific">Staphylococcus caprae</name>
    <dbReference type="NCBI Taxonomy" id="29380"/>
    <lineage>
        <taxon>Bacteria</taxon>
        <taxon>Bacillati</taxon>
        <taxon>Bacillota</taxon>
        <taxon>Bacilli</taxon>
        <taxon>Bacillales</taxon>
        <taxon>Staphylococcaceae</taxon>
        <taxon>Staphylococcus</taxon>
    </lineage>
</organism>
<dbReference type="RefSeq" id="WP_002444352.1">
    <property type="nucleotide sequence ID" value="NZ_AP018585.1"/>
</dbReference>
<keyword evidence="3" id="KW-1185">Reference proteome</keyword>
<name>A0ABM7FS82_9STAP</name>